<evidence type="ECO:0000313" key="13">
    <source>
        <dbReference type="EMBL" id="MDK2123994.1"/>
    </source>
</evidence>
<keyword evidence="3 12" id="KW-0812">Transmembrane</keyword>
<comment type="subcellular location">
    <subcellularLocation>
        <location evidence="1">Membrane</location>
        <topology evidence="1">Multi-pass membrane protein</topology>
    </subcellularLocation>
</comment>
<sequence length="331" mass="35924">MNNSNNFRRIFKRLTLIAVFWTFCLIVLGAYVRLSDAGLGCPDWPGCYGHIGVPDSPDELARAQQLHPDSPVESAKAWKEMIHRYVAGGLGFLILAIVFLAITKQRYIGQSPVLATSLIGVLLLQAALGMWTVTLLLKPAIVTAHLLGGLTTLGLLYWLALRQMSFPSGGRDAGNLRTASLVGLILVLIQIALGGWVSTNYAALACTDFPTCQGSFWPAMEFGDAFHIFRELGMKPNGANLTMENVTAIHYLHRLMAGCVLAYGVWLAFRLVSTGFFRVLGYLLLGALALQIAMGVGNVVLQLPLLLAVAHNAGAAFLLIVMLTINFRVRV</sequence>
<keyword evidence="8" id="KW-0350">Heme biosynthesis</keyword>
<dbReference type="PANTHER" id="PTHR35457:SF1">
    <property type="entry name" value="HEME A SYNTHASE"/>
    <property type="match status" value="1"/>
</dbReference>
<keyword evidence="6" id="KW-0560">Oxidoreductase</keyword>
<proteinExistence type="predicted"/>
<name>A0ABT7DVA7_9NEIS</name>
<gene>
    <name evidence="13" type="ORF">PZA18_08045</name>
</gene>
<evidence type="ECO:0000256" key="2">
    <source>
        <dbReference type="ARBA" id="ARBA00022475"/>
    </source>
</evidence>
<evidence type="ECO:0000256" key="10">
    <source>
        <dbReference type="ARBA" id="ARBA00023157"/>
    </source>
</evidence>
<comment type="caution">
    <text evidence="13">The sequence shown here is derived from an EMBL/GenBank/DDBJ whole genome shotgun (WGS) entry which is preliminary data.</text>
</comment>
<evidence type="ECO:0000256" key="12">
    <source>
        <dbReference type="SAM" id="Phobius"/>
    </source>
</evidence>
<comment type="pathway">
    <text evidence="11">Porphyrin-containing compound metabolism.</text>
</comment>
<evidence type="ECO:0000256" key="5">
    <source>
        <dbReference type="ARBA" id="ARBA00022989"/>
    </source>
</evidence>
<evidence type="ECO:0000313" key="14">
    <source>
        <dbReference type="Proteomes" id="UP001172778"/>
    </source>
</evidence>
<keyword evidence="2" id="KW-1003">Cell membrane</keyword>
<evidence type="ECO:0000256" key="4">
    <source>
        <dbReference type="ARBA" id="ARBA00022723"/>
    </source>
</evidence>
<keyword evidence="4" id="KW-0479">Metal-binding</keyword>
<keyword evidence="10" id="KW-1015">Disulfide bond</keyword>
<feature type="transmembrane region" description="Helical" evidence="12">
    <location>
        <begin position="251"/>
        <end position="272"/>
    </location>
</feature>
<evidence type="ECO:0000256" key="1">
    <source>
        <dbReference type="ARBA" id="ARBA00004141"/>
    </source>
</evidence>
<feature type="transmembrane region" description="Helical" evidence="12">
    <location>
        <begin position="279"/>
        <end position="299"/>
    </location>
</feature>
<keyword evidence="5 12" id="KW-1133">Transmembrane helix</keyword>
<evidence type="ECO:0000256" key="6">
    <source>
        <dbReference type="ARBA" id="ARBA00023002"/>
    </source>
</evidence>
<organism evidence="13 14">
    <name type="scientific">Parachitinimonas caeni</name>
    <dbReference type="NCBI Taxonomy" id="3031301"/>
    <lineage>
        <taxon>Bacteria</taxon>
        <taxon>Pseudomonadati</taxon>
        <taxon>Pseudomonadota</taxon>
        <taxon>Betaproteobacteria</taxon>
        <taxon>Neisseriales</taxon>
        <taxon>Chitinibacteraceae</taxon>
        <taxon>Parachitinimonas</taxon>
    </lineage>
</organism>
<evidence type="ECO:0000256" key="9">
    <source>
        <dbReference type="ARBA" id="ARBA00023136"/>
    </source>
</evidence>
<evidence type="ECO:0000256" key="8">
    <source>
        <dbReference type="ARBA" id="ARBA00023133"/>
    </source>
</evidence>
<keyword evidence="9 12" id="KW-0472">Membrane</keyword>
<dbReference type="Pfam" id="PF02628">
    <property type="entry name" value="COX15-CtaA"/>
    <property type="match status" value="1"/>
</dbReference>
<protein>
    <submittedName>
        <fullName evidence="13">COX15/CtaA family protein</fullName>
    </submittedName>
</protein>
<dbReference type="InterPro" id="IPR003780">
    <property type="entry name" value="COX15/CtaA_fam"/>
</dbReference>
<feature type="transmembrane region" description="Helical" evidence="12">
    <location>
        <begin position="82"/>
        <end position="102"/>
    </location>
</feature>
<dbReference type="Proteomes" id="UP001172778">
    <property type="component" value="Unassembled WGS sequence"/>
</dbReference>
<feature type="transmembrane region" description="Helical" evidence="12">
    <location>
        <begin position="181"/>
        <end position="199"/>
    </location>
</feature>
<dbReference type="EMBL" id="JARRAF010000007">
    <property type="protein sequence ID" value="MDK2123994.1"/>
    <property type="molecule type" value="Genomic_DNA"/>
</dbReference>
<feature type="transmembrane region" description="Helical" evidence="12">
    <location>
        <begin position="305"/>
        <end position="325"/>
    </location>
</feature>
<dbReference type="InterPro" id="IPR050450">
    <property type="entry name" value="COX15/CtaA_HemeA_synthase"/>
</dbReference>
<reference evidence="13" key="1">
    <citation type="submission" date="2023-03" db="EMBL/GenBank/DDBJ databases">
        <title>Chitinimonas shenzhenensis gen. nov., sp. nov., a novel member of family Burkholderiaceae isolated from activated sludge collected in Shen Zhen, China.</title>
        <authorList>
            <person name="Wang X."/>
        </authorList>
    </citation>
    <scope>NUCLEOTIDE SEQUENCE</scope>
    <source>
        <strain evidence="13">DQS-5</strain>
    </source>
</reference>
<dbReference type="RefSeq" id="WP_284100302.1">
    <property type="nucleotide sequence ID" value="NZ_JARRAF010000007.1"/>
</dbReference>
<keyword evidence="7" id="KW-0408">Iron</keyword>
<evidence type="ECO:0000256" key="11">
    <source>
        <dbReference type="ARBA" id="ARBA00023444"/>
    </source>
</evidence>
<feature type="transmembrane region" description="Helical" evidence="12">
    <location>
        <begin position="140"/>
        <end position="160"/>
    </location>
</feature>
<keyword evidence="14" id="KW-1185">Reference proteome</keyword>
<evidence type="ECO:0000256" key="7">
    <source>
        <dbReference type="ARBA" id="ARBA00023004"/>
    </source>
</evidence>
<evidence type="ECO:0000256" key="3">
    <source>
        <dbReference type="ARBA" id="ARBA00022692"/>
    </source>
</evidence>
<feature type="transmembrane region" description="Helical" evidence="12">
    <location>
        <begin position="114"/>
        <end position="134"/>
    </location>
</feature>
<dbReference type="PANTHER" id="PTHR35457">
    <property type="entry name" value="HEME A SYNTHASE"/>
    <property type="match status" value="1"/>
</dbReference>
<accession>A0ABT7DVA7</accession>